<sequence>MTILWLRWVRRNISAKWDAKDYKSSARIASESTESFLAVCMLPVQSSSIKDLPIEILRTGVG</sequence>
<accession>A0AAN8MWX5</accession>
<name>A0AAN8MWX5_9PEZI</name>
<organism evidence="1 2">
    <name type="scientific">Orbilia javanica</name>
    <dbReference type="NCBI Taxonomy" id="47235"/>
    <lineage>
        <taxon>Eukaryota</taxon>
        <taxon>Fungi</taxon>
        <taxon>Dikarya</taxon>
        <taxon>Ascomycota</taxon>
        <taxon>Pezizomycotina</taxon>
        <taxon>Orbiliomycetes</taxon>
        <taxon>Orbiliales</taxon>
        <taxon>Orbiliaceae</taxon>
        <taxon>Orbilia</taxon>
    </lineage>
</organism>
<reference evidence="1 2" key="1">
    <citation type="submission" date="2019-10" db="EMBL/GenBank/DDBJ databases">
        <authorList>
            <person name="Palmer J.M."/>
        </authorList>
    </citation>
    <scope>NUCLEOTIDE SEQUENCE [LARGE SCALE GENOMIC DNA]</scope>
    <source>
        <strain evidence="1 2">TWF718</strain>
    </source>
</reference>
<dbReference type="Proteomes" id="UP001313282">
    <property type="component" value="Unassembled WGS sequence"/>
</dbReference>
<keyword evidence="2" id="KW-1185">Reference proteome</keyword>
<evidence type="ECO:0000313" key="1">
    <source>
        <dbReference type="EMBL" id="KAK6343042.1"/>
    </source>
</evidence>
<comment type="caution">
    <text evidence="1">The sequence shown here is derived from an EMBL/GenBank/DDBJ whole genome shotgun (WGS) entry which is preliminary data.</text>
</comment>
<gene>
    <name evidence="1" type="ORF">TWF718_008419</name>
</gene>
<dbReference type="EMBL" id="JAVHNR010000005">
    <property type="protein sequence ID" value="KAK6343042.1"/>
    <property type="molecule type" value="Genomic_DNA"/>
</dbReference>
<dbReference type="AlphaFoldDB" id="A0AAN8MWX5"/>
<proteinExistence type="predicted"/>
<protein>
    <submittedName>
        <fullName evidence="1">Uncharacterized protein</fullName>
    </submittedName>
</protein>
<evidence type="ECO:0000313" key="2">
    <source>
        <dbReference type="Proteomes" id="UP001313282"/>
    </source>
</evidence>